<dbReference type="HOGENOM" id="CLU_965621_0_0_0"/>
<feature type="transmembrane region" description="Helical" evidence="1">
    <location>
        <begin position="188"/>
        <end position="217"/>
    </location>
</feature>
<feature type="transmembrane region" description="Helical" evidence="1">
    <location>
        <begin position="98"/>
        <end position="125"/>
    </location>
</feature>
<dbReference type="EMBL" id="CP007128">
    <property type="protein sequence ID" value="AHG91745.1"/>
    <property type="molecule type" value="Genomic_DNA"/>
</dbReference>
<feature type="transmembrane region" description="Helical" evidence="1">
    <location>
        <begin position="146"/>
        <end position="168"/>
    </location>
</feature>
<name>W0RN58_9BACT</name>
<dbReference type="RefSeq" id="WP_025413183.1">
    <property type="nucleotide sequence ID" value="NZ_CP007128.1"/>
</dbReference>
<feature type="transmembrane region" description="Helical" evidence="1">
    <location>
        <begin position="59"/>
        <end position="78"/>
    </location>
</feature>
<accession>W0RN58</accession>
<evidence type="ECO:0008006" key="4">
    <source>
        <dbReference type="Google" id="ProtNLM"/>
    </source>
</evidence>
<feature type="transmembrane region" description="Helical" evidence="1">
    <location>
        <begin position="259"/>
        <end position="281"/>
    </location>
</feature>
<evidence type="ECO:0000313" key="2">
    <source>
        <dbReference type="EMBL" id="AHG91745.1"/>
    </source>
</evidence>
<proteinExistence type="predicted"/>
<dbReference type="AlphaFoldDB" id="W0RN58"/>
<protein>
    <recommendedName>
        <fullName evidence="4">ABC-2 family transporter protein</fullName>
    </recommendedName>
</protein>
<keyword evidence="1" id="KW-0812">Transmembrane</keyword>
<evidence type="ECO:0000256" key="1">
    <source>
        <dbReference type="SAM" id="Phobius"/>
    </source>
</evidence>
<organism evidence="2 3">
    <name type="scientific">Gemmatirosa kalamazoonensis</name>
    <dbReference type="NCBI Taxonomy" id="861299"/>
    <lineage>
        <taxon>Bacteria</taxon>
        <taxon>Pseudomonadati</taxon>
        <taxon>Gemmatimonadota</taxon>
        <taxon>Gemmatimonadia</taxon>
        <taxon>Gemmatimonadales</taxon>
        <taxon>Gemmatimonadaceae</taxon>
        <taxon>Gemmatirosa</taxon>
    </lineage>
</organism>
<reference evidence="2 3" key="1">
    <citation type="journal article" date="2014" name="Genome Announc.">
        <title>Genome Sequence and Methylome of Soil Bacterium Gemmatirosa kalamazoonensis KBS708T, a Member of the Rarely Cultivated Gemmatimonadetes Phylum.</title>
        <authorList>
            <person name="Debruyn J.M."/>
            <person name="Radosevich M."/>
            <person name="Wommack K.E."/>
            <person name="Polson S.W."/>
            <person name="Hauser L.J."/>
            <person name="Fawaz M.N."/>
            <person name="Korlach J."/>
            <person name="Tsai Y.C."/>
        </authorList>
    </citation>
    <scope>NUCLEOTIDE SEQUENCE [LARGE SCALE GENOMIC DNA]</scope>
    <source>
        <strain evidence="2 3">KBS708</strain>
    </source>
</reference>
<dbReference type="STRING" id="861299.J421_4208"/>
<dbReference type="KEGG" id="gba:J421_4208"/>
<feature type="transmembrane region" description="Helical" evidence="1">
    <location>
        <begin position="229"/>
        <end position="247"/>
    </location>
</feature>
<keyword evidence="1" id="KW-0472">Membrane</keyword>
<gene>
    <name evidence="2" type="ORF">J421_4208</name>
</gene>
<dbReference type="InParanoid" id="W0RN58"/>
<evidence type="ECO:0000313" key="3">
    <source>
        <dbReference type="Proteomes" id="UP000019151"/>
    </source>
</evidence>
<dbReference type="Proteomes" id="UP000019151">
    <property type="component" value="Chromosome"/>
</dbReference>
<keyword evidence="3" id="KW-1185">Reference proteome</keyword>
<keyword evidence="1" id="KW-1133">Transmembrane helix</keyword>
<sequence length="288" mass="31437">MSPEMRTGTFTAPELDDAFEQELQQMALEVSAPPLEEPREPGLGRYLQFQIKDFIKHRGAALILIALVGLWILHYNYAPMIAERAARHPDFDAGAERMLFRTIVTGGALLFGGLGSLIASVGIVSRDREGGHQKFLFAKPVRITRFYLQAFAVNGIGLLACAFLMLLLTSVAFLRPVPMVEPLLAIGATYAAVGGLVFLLSTLVRFDLAAGLMLALLSFPLREMANRGHWWAVATYWLLPPVHLLEALNPMPGPHTPSIVQMLGSLVAYGAAYVGAGLAVLKKRSIMR</sequence>